<protein>
    <recommendedName>
        <fullName evidence="3">Cell division protein FtsL</fullName>
    </recommendedName>
</protein>
<evidence type="ECO:0000313" key="2">
    <source>
        <dbReference type="EMBL" id="GAI71726.1"/>
    </source>
</evidence>
<comment type="caution">
    <text evidence="2">The sequence shown here is derived from an EMBL/GenBank/DDBJ whole genome shotgun (WGS) entry which is preliminary data.</text>
</comment>
<name>X1RXS7_9ZZZZ</name>
<accession>X1RXS7</accession>
<gene>
    <name evidence="2" type="ORF">S12H4_03582</name>
</gene>
<dbReference type="EMBL" id="BARW01001024">
    <property type="protein sequence ID" value="GAI71726.1"/>
    <property type="molecule type" value="Genomic_DNA"/>
</dbReference>
<evidence type="ECO:0000256" key="1">
    <source>
        <dbReference type="SAM" id="Coils"/>
    </source>
</evidence>
<evidence type="ECO:0008006" key="3">
    <source>
        <dbReference type="Google" id="ProtNLM"/>
    </source>
</evidence>
<feature type="coiled-coil region" evidence="1">
    <location>
        <begin position="17"/>
        <end position="51"/>
    </location>
</feature>
<organism evidence="2">
    <name type="scientific">marine sediment metagenome</name>
    <dbReference type="NCBI Taxonomy" id="412755"/>
    <lineage>
        <taxon>unclassified sequences</taxon>
        <taxon>metagenomes</taxon>
        <taxon>ecological metagenomes</taxon>
    </lineage>
</organism>
<keyword evidence="1" id="KW-0175">Coiled coil</keyword>
<reference evidence="2" key="1">
    <citation type="journal article" date="2014" name="Front. Microbiol.">
        <title>High frequency of phylogenetically diverse reductive dehalogenase-homologous genes in deep subseafloor sedimentary metagenomes.</title>
        <authorList>
            <person name="Kawai M."/>
            <person name="Futagami T."/>
            <person name="Toyoda A."/>
            <person name="Takaki Y."/>
            <person name="Nishi S."/>
            <person name="Hori S."/>
            <person name="Arai W."/>
            <person name="Tsubouchi T."/>
            <person name="Morono Y."/>
            <person name="Uchiyama I."/>
            <person name="Ito T."/>
            <person name="Fujiyama A."/>
            <person name="Inagaki F."/>
            <person name="Takami H."/>
        </authorList>
    </citation>
    <scope>NUCLEOTIDE SEQUENCE</scope>
    <source>
        <strain evidence="2">Expedition CK06-06</strain>
    </source>
</reference>
<sequence>MRGFLIFIAVVICLFTLVFIESELVKLEVRKEHLKNRVVELKNQKKLLEFAVMNLSNLANIEAEAKARGFVFPEEEDILGVVK</sequence>
<dbReference type="AlphaFoldDB" id="X1RXS7"/>
<proteinExistence type="predicted"/>